<comment type="caution">
    <text evidence="2">The sequence shown here is derived from an EMBL/GenBank/DDBJ whole genome shotgun (WGS) entry which is preliminary data.</text>
</comment>
<gene>
    <name evidence="2" type="ORF">H9977_09170</name>
</gene>
<feature type="non-terminal residue" evidence="2">
    <location>
        <position position="1"/>
    </location>
</feature>
<protein>
    <recommendedName>
        <fullName evidence="1">DUF6383 domain-containing protein</fullName>
    </recommendedName>
</protein>
<name>A0A9D1X9I2_9BACT</name>
<reference evidence="2" key="1">
    <citation type="journal article" date="2021" name="PeerJ">
        <title>Extensive microbial diversity within the chicken gut microbiome revealed by metagenomics and culture.</title>
        <authorList>
            <person name="Gilroy R."/>
            <person name="Ravi A."/>
            <person name="Getino M."/>
            <person name="Pursley I."/>
            <person name="Horton D.L."/>
            <person name="Alikhan N.F."/>
            <person name="Baker D."/>
            <person name="Gharbi K."/>
            <person name="Hall N."/>
            <person name="Watson M."/>
            <person name="Adriaenssens E.M."/>
            <person name="Foster-Nyarko E."/>
            <person name="Jarju S."/>
            <person name="Secka A."/>
            <person name="Antonio M."/>
            <person name="Oren A."/>
            <person name="Chaudhuri R.R."/>
            <person name="La Ragione R."/>
            <person name="Hildebrand F."/>
            <person name="Pallen M.J."/>
        </authorList>
    </citation>
    <scope>NUCLEOTIDE SEQUENCE</scope>
    <source>
        <strain evidence="2">ChiGjej6B6-14162</strain>
    </source>
</reference>
<evidence type="ECO:0000313" key="2">
    <source>
        <dbReference type="EMBL" id="HIX75184.1"/>
    </source>
</evidence>
<dbReference type="Proteomes" id="UP000886740">
    <property type="component" value="Unassembled WGS sequence"/>
</dbReference>
<dbReference type="AlphaFoldDB" id="A0A9D1X9I2"/>
<feature type="domain" description="DUF6383" evidence="1">
    <location>
        <begin position="1029"/>
        <end position="1101"/>
    </location>
</feature>
<accession>A0A9D1X9I2</accession>
<evidence type="ECO:0000313" key="3">
    <source>
        <dbReference type="Proteomes" id="UP000886740"/>
    </source>
</evidence>
<sequence>SVMAMALNADKEVVLVKESKERAQDKTSRIENLLKIQPIVAGAKVLSAAEINSMIDADGSYKNFTDITSGNISENKTLAGTKVDFKFSKTLGENPLTATYEAVKSPYEMLDRDNWNSATNEVYSGYDILLKNKETGKYLMVTADRFEKPTAPGIYGGLLLKDSVYTKLDNKRNPTKAVVVEDLEDLGADLAGIDTHQARYHFKFTYYPTNDSLVIEPLNASVKEKESDNYFKSDLVRKGTNEVMMKDYFNTVNKGIAYTDSGWGNVLFNKAAGVPVALGAINNGSGDPDVSEILTVSVPSNVAAAESKYAAVCQEINACSQSSITGNPAYVTNAHTSGRILSYVANMGVKIGFNHDYTYLTRTTVPAGLYHIQLSTTVQNDPTYTEKRHNGSYIVADMAGHFVYDVLENNQDFAHMPATQWVVEQLYCDIYEKDVNTNEAALVKITNREYNKQGFIGQLYSAGKDENGNNKYYFINHKEYGNGMLNAKTDGHNLERGNYFACHDTLTFTAVDPKTTYGYYDIDSDDVLKEHVFGLQQLVNGEASWFLSISQDKKHIGLLEEDPTMFELHAIGKKVKYGYTPAEKATQPGLKDIKQLYKVAYAIKVKDANKIDNEHTYIALDHMHRYVIANEADINAGKDGLTWALFYLKNNNHVGEDHYYSLVNATEVDPIGKMDNLNEVDGKLVVEASTFLTKVDNLCSTSSDVFKLSVNARPLYANLEGDAVIGEAYKDLVNNEKNGLKLGVERTGGYLFEDKQPAMYYLSHENLNTGSDKNNSFYVDKVAKSNARMPQYLFAMAADSVPAYTYCETEKHGINPSCKHAIAYPGYVSGRFLVNLNDSVRQSIDKIVTRDKFMSDGYVRLAFVEAIHRGDSLYVLKAPYSLKSISVKDELDGTSYVLPPYLSADSAGVVYDVIPLDGKHNNAAFSLRYVGDSETDGFLLESFDYGMENKEGERIHYSGIGSFEGAWVKLQNGVPVLAQISDDTDKGDHDTDDSLVGNEFYQKMKWSELLNQAAIFGLSEGTNGGDIDTANDEINVSGVTVIAGNGQVTIMGAAGKQVVVSNILGKVVANQIITSDNATIAVPAGIVAVAVEGEAAVKAIVK</sequence>
<organism evidence="2 3">
    <name type="scientific">Candidatus Parabacteroides intestinipullorum</name>
    <dbReference type="NCBI Taxonomy" id="2838723"/>
    <lineage>
        <taxon>Bacteria</taxon>
        <taxon>Pseudomonadati</taxon>
        <taxon>Bacteroidota</taxon>
        <taxon>Bacteroidia</taxon>
        <taxon>Bacteroidales</taxon>
        <taxon>Tannerellaceae</taxon>
        <taxon>Parabacteroides</taxon>
    </lineage>
</organism>
<proteinExistence type="predicted"/>
<dbReference type="Pfam" id="PF19910">
    <property type="entry name" value="DUF6383"/>
    <property type="match status" value="1"/>
</dbReference>
<evidence type="ECO:0000259" key="1">
    <source>
        <dbReference type="Pfam" id="PF19910"/>
    </source>
</evidence>
<dbReference type="EMBL" id="DXEL01000061">
    <property type="protein sequence ID" value="HIX75184.1"/>
    <property type="molecule type" value="Genomic_DNA"/>
</dbReference>
<dbReference type="InterPro" id="IPR045963">
    <property type="entry name" value="DUF6383"/>
</dbReference>
<reference evidence="2" key="2">
    <citation type="submission" date="2021-04" db="EMBL/GenBank/DDBJ databases">
        <authorList>
            <person name="Gilroy R."/>
        </authorList>
    </citation>
    <scope>NUCLEOTIDE SEQUENCE</scope>
    <source>
        <strain evidence="2">ChiGjej6B6-14162</strain>
    </source>
</reference>